<accession>A0A068WI41</accession>
<protein>
    <submittedName>
        <fullName evidence="2 4">Transmembrane protein C6orf70</fullName>
    </submittedName>
</protein>
<dbReference type="InterPro" id="IPR025209">
    <property type="entry name" value="DUF4209"/>
</dbReference>
<evidence type="ECO:0000313" key="4">
    <source>
        <dbReference type="WBParaSite" id="EgrG_000999000"/>
    </source>
</evidence>
<organism evidence="2">
    <name type="scientific">Echinococcus granulosus</name>
    <name type="common">Hydatid tapeworm</name>
    <dbReference type="NCBI Taxonomy" id="6210"/>
    <lineage>
        <taxon>Eukaryota</taxon>
        <taxon>Metazoa</taxon>
        <taxon>Spiralia</taxon>
        <taxon>Lophotrochozoa</taxon>
        <taxon>Platyhelminthes</taxon>
        <taxon>Cestoda</taxon>
        <taxon>Eucestoda</taxon>
        <taxon>Cyclophyllidea</taxon>
        <taxon>Taeniidae</taxon>
        <taxon>Echinococcus</taxon>
        <taxon>Echinococcus granulosus group</taxon>
    </lineage>
</organism>
<name>A0A068WI41_ECHGR</name>
<feature type="domain" description="DUF4209" evidence="1">
    <location>
        <begin position="152"/>
        <end position="219"/>
    </location>
</feature>
<dbReference type="EMBL" id="LK028577">
    <property type="protein sequence ID" value="CDS17251.1"/>
    <property type="molecule type" value="Genomic_DNA"/>
</dbReference>
<sequence>MITYGDIYRENRSSESIFRPDSFLSSLAKDLFRACRGDEILSSSDRNCPCVTCDGFLVMDNVAFHLKDFVEKGDYHSAVQSIAHTMRRCEENFYIDAFQFNAYSLSWLNMPLHFARLRNIVSSSNHIDRFVSTLQLISMLDFSILHLLADESGRTPANLTAALDDPRLTSFINAPTRSILKILFGPVTSLNLHNLFWHGFVSPIDFKNEVPVCLLYFLFALVLSIDEQLLSTFNKPAVADSKLPECFKSFSTELLPNDNYSPFLREPENLNPVFLRPFIDLFMTRRYFDATCLGVLCIASVLRNEFCRVVNWPEGVLASENRVFLTLDGILKMRLQKSTLGPIHLEEWKNFGQCIGPINLLLLGGVFCAEEGPLLRRRLAHGELFETSVSDCVIWEGVARRLKFCIFLLLNHMRGGNTALVIRDLDVRPDTFSLLARYAVAACGLWSAWASFFRVFAELDQVQQPRKLLLHRAQLWFPGLPERSDISLHSVEDASEFLPTVDMSRLWLWKAHYVCGRNARHHNGNHSPFKIVQQLVRIMQNLETCSKLAFDQYSIFSSFSSRCEKEIDSASRFCQVVVPQLLAVLSILVLCCCHKAGIWNTWFAGCFIANDSDTIDLPDLPKNSYVLLNTFSILAAKLTSVLGAANNKSFENTLLKFMIPLP</sequence>
<keyword evidence="2" id="KW-0472">Membrane</keyword>
<keyword evidence="2" id="KW-0812">Transmembrane</keyword>
<reference evidence="2 3" key="1">
    <citation type="journal article" date="2013" name="Nature">
        <title>The genomes of four tapeworm species reveal adaptations to parasitism.</title>
        <authorList>
            <person name="Tsai I.J."/>
            <person name="Zarowiecki M."/>
            <person name="Holroyd N."/>
            <person name="Garciarrubio A."/>
            <person name="Sanchez-Flores A."/>
            <person name="Brooks K.L."/>
            <person name="Tracey A."/>
            <person name="Bobes R.J."/>
            <person name="Fragoso G."/>
            <person name="Sciutto E."/>
            <person name="Aslett M."/>
            <person name="Beasley H."/>
            <person name="Bennett H.M."/>
            <person name="Cai J."/>
            <person name="Camicia F."/>
            <person name="Clark R."/>
            <person name="Cucher M."/>
            <person name="De Silva N."/>
            <person name="Day T.A."/>
            <person name="Deplazes P."/>
            <person name="Estrada K."/>
            <person name="Fernandez C."/>
            <person name="Holland P.W."/>
            <person name="Hou J."/>
            <person name="Hu S."/>
            <person name="Huckvale T."/>
            <person name="Hung S.S."/>
            <person name="Kamenetzky L."/>
            <person name="Keane J.A."/>
            <person name="Kiss F."/>
            <person name="Koziol U."/>
            <person name="Lambert O."/>
            <person name="Liu K."/>
            <person name="Luo X."/>
            <person name="Luo Y."/>
            <person name="Macchiaroli N."/>
            <person name="Nichol S."/>
            <person name="Paps J."/>
            <person name="Parkinson J."/>
            <person name="Pouchkina-Stantcheva N."/>
            <person name="Riddiford N."/>
            <person name="Rosenzvit M."/>
            <person name="Salinas G."/>
            <person name="Wasmuth J.D."/>
            <person name="Zamanian M."/>
            <person name="Zheng Y."/>
            <person name="Cai X."/>
            <person name="Soberon X."/>
            <person name="Olson P.D."/>
            <person name="Laclette J.P."/>
            <person name="Brehm K."/>
            <person name="Berriman M."/>
            <person name="Garciarrubio A."/>
            <person name="Bobes R.J."/>
            <person name="Fragoso G."/>
            <person name="Sanchez-Flores A."/>
            <person name="Estrada K."/>
            <person name="Cevallos M.A."/>
            <person name="Morett E."/>
            <person name="Gonzalez V."/>
            <person name="Portillo T."/>
            <person name="Ochoa-Leyva A."/>
            <person name="Jose M.V."/>
            <person name="Sciutto E."/>
            <person name="Landa A."/>
            <person name="Jimenez L."/>
            <person name="Valdes V."/>
            <person name="Carrero J.C."/>
            <person name="Larralde C."/>
            <person name="Morales-Montor J."/>
            <person name="Limon-Lason J."/>
            <person name="Soberon X."/>
            <person name="Laclette J.P."/>
        </authorList>
    </citation>
    <scope>NUCLEOTIDE SEQUENCE [LARGE SCALE GENOMIC DNA]</scope>
</reference>
<dbReference type="AlphaFoldDB" id="A0A068WI41"/>
<dbReference type="Proteomes" id="UP000492820">
    <property type="component" value="Unassembled WGS sequence"/>
</dbReference>
<dbReference type="OrthoDB" id="49386at2759"/>
<dbReference type="PANTHER" id="PTHR31701">
    <property type="entry name" value="ENDOPLASMIC RETICULUM MEMBRANE-ASSOCIATED RNA DEGRADATION PROTEIN"/>
    <property type="match status" value="1"/>
</dbReference>
<dbReference type="WBParaSite" id="EgrG_000999000">
    <property type="protein sequence ID" value="EgrG_000999000"/>
    <property type="gene ID" value="EgrG_000999000"/>
</dbReference>
<gene>
    <name evidence="4" type="primary">EGR_00915</name>
    <name evidence="2" type="ORF">EgrG_000999000</name>
</gene>
<reference evidence="2" key="2">
    <citation type="submission" date="2014-06" db="EMBL/GenBank/DDBJ databases">
        <authorList>
            <person name="Aslett M."/>
        </authorList>
    </citation>
    <scope>NUCLEOTIDE SEQUENCE</scope>
</reference>
<evidence type="ECO:0000313" key="3">
    <source>
        <dbReference type="Proteomes" id="UP000492820"/>
    </source>
</evidence>
<proteinExistence type="predicted"/>
<reference evidence="4" key="3">
    <citation type="submission" date="2020-10" db="UniProtKB">
        <authorList>
            <consortium name="WormBaseParasite"/>
        </authorList>
    </citation>
    <scope>IDENTIFICATION</scope>
</reference>
<dbReference type="PANTHER" id="PTHR31701:SF2">
    <property type="entry name" value="ENDOPLASMIC RETICULUM MEMBRANE-ASSOCIATED RNA DEGRADATION PROTEIN"/>
    <property type="match status" value="1"/>
</dbReference>
<dbReference type="Pfam" id="PF13910">
    <property type="entry name" value="DUF4209"/>
    <property type="match status" value="1"/>
</dbReference>
<dbReference type="InterPro" id="IPR039635">
    <property type="entry name" value="ERMARD"/>
</dbReference>
<evidence type="ECO:0000259" key="1">
    <source>
        <dbReference type="Pfam" id="PF13910"/>
    </source>
</evidence>
<evidence type="ECO:0000313" key="2">
    <source>
        <dbReference type="EMBL" id="CDS17251.1"/>
    </source>
</evidence>